<dbReference type="GO" id="GO:0006233">
    <property type="term" value="P:dTDP biosynthetic process"/>
    <property type="evidence" value="ECO:0007669"/>
    <property type="project" value="TreeGrafter"/>
</dbReference>
<dbReference type="EMBL" id="BOMQ01000071">
    <property type="protein sequence ID" value="GIE52593.1"/>
    <property type="molecule type" value="Genomic_DNA"/>
</dbReference>
<evidence type="ECO:0000256" key="4">
    <source>
        <dbReference type="ARBA" id="ARBA00022840"/>
    </source>
</evidence>
<evidence type="ECO:0000256" key="2">
    <source>
        <dbReference type="ARBA" id="ARBA00017144"/>
    </source>
</evidence>
<dbReference type="Gene3D" id="3.40.50.300">
    <property type="entry name" value="P-loop containing nucleotide triphosphate hydrolases"/>
    <property type="match status" value="1"/>
</dbReference>
<dbReference type="Pfam" id="PF02223">
    <property type="entry name" value="Thymidylate_kin"/>
    <property type="match status" value="1"/>
</dbReference>
<sequence length="277" mass="30534">MVPDLESARPAFDDEHPVAATVRPLRSVALVGIDGSGKTTQAHELAHALAARGLPASYRRNAGGRRWFGRLATALGRRDGEHLLGRKAMLFVESVLRWLAILRTLLRRTVTREIAIMDRYAVCQYASIRAHAKTPRPQRLNRAERRARLAYRVFPRPDVTFLLAVDPAVAHDRIERRGYDHEEMSYLRAATAAYEALPEYGNFVVVDANGTPEQVQQALLAHLRAWLPAPVPVPAPRVPAEPRRAGAVLLQARALLLTAVTLAAAASALTCQLVEGF</sequence>
<comment type="caution">
    <text evidence="6">The sequence shown here is derived from an EMBL/GenBank/DDBJ whole genome shotgun (WGS) entry which is preliminary data.</text>
</comment>
<dbReference type="AlphaFoldDB" id="A0A919MSI1"/>
<dbReference type="Proteomes" id="UP000647172">
    <property type="component" value="Unassembled WGS sequence"/>
</dbReference>
<feature type="domain" description="Thymidylate kinase-like" evidence="5">
    <location>
        <begin position="32"/>
        <end position="218"/>
    </location>
</feature>
<name>A0A919MSI1_9ACTN</name>
<dbReference type="SUPFAM" id="SSF52540">
    <property type="entry name" value="P-loop containing nucleoside triphosphate hydrolases"/>
    <property type="match status" value="1"/>
</dbReference>
<keyword evidence="4" id="KW-0067">ATP-binding</keyword>
<gene>
    <name evidence="6" type="ORF">Ani05nite_61270</name>
</gene>
<evidence type="ECO:0000313" key="7">
    <source>
        <dbReference type="Proteomes" id="UP000647172"/>
    </source>
</evidence>
<keyword evidence="3" id="KW-0547">Nucleotide-binding</keyword>
<dbReference type="GO" id="GO:0006227">
    <property type="term" value="P:dUDP biosynthetic process"/>
    <property type="evidence" value="ECO:0007669"/>
    <property type="project" value="TreeGrafter"/>
</dbReference>
<keyword evidence="7" id="KW-1185">Reference proteome</keyword>
<reference evidence="6" key="1">
    <citation type="submission" date="2021-01" db="EMBL/GenBank/DDBJ databases">
        <title>Whole genome shotgun sequence of Actinoplanes nipponensis NBRC 14063.</title>
        <authorList>
            <person name="Komaki H."/>
            <person name="Tamura T."/>
        </authorList>
    </citation>
    <scope>NUCLEOTIDE SEQUENCE</scope>
    <source>
        <strain evidence="6">NBRC 14063</strain>
    </source>
</reference>
<organism evidence="6 7">
    <name type="scientific">Actinoplanes nipponensis</name>
    <dbReference type="NCBI Taxonomy" id="135950"/>
    <lineage>
        <taxon>Bacteria</taxon>
        <taxon>Bacillati</taxon>
        <taxon>Actinomycetota</taxon>
        <taxon>Actinomycetes</taxon>
        <taxon>Micromonosporales</taxon>
        <taxon>Micromonosporaceae</taxon>
        <taxon>Actinoplanes</taxon>
    </lineage>
</organism>
<protein>
    <recommendedName>
        <fullName evidence="2">Thymidylate kinase</fullName>
    </recommendedName>
</protein>
<dbReference type="GO" id="GO:0005524">
    <property type="term" value="F:ATP binding"/>
    <property type="evidence" value="ECO:0007669"/>
    <property type="project" value="UniProtKB-KW"/>
</dbReference>
<dbReference type="PANTHER" id="PTHR10344:SF4">
    <property type="entry name" value="UMP-CMP KINASE 2, MITOCHONDRIAL"/>
    <property type="match status" value="1"/>
</dbReference>
<proteinExistence type="inferred from homology"/>
<evidence type="ECO:0000256" key="3">
    <source>
        <dbReference type="ARBA" id="ARBA00022741"/>
    </source>
</evidence>
<evidence type="ECO:0000259" key="5">
    <source>
        <dbReference type="Pfam" id="PF02223"/>
    </source>
</evidence>
<dbReference type="GO" id="GO:0004798">
    <property type="term" value="F:dTMP kinase activity"/>
    <property type="evidence" value="ECO:0007669"/>
    <property type="project" value="TreeGrafter"/>
</dbReference>
<evidence type="ECO:0000256" key="1">
    <source>
        <dbReference type="ARBA" id="ARBA00009776"/>
    </source>
</evidence>
<dbReference type="GO" id="GO:0006235">
    <property type="term" value="P:dTTP biosynthetic process"/>
    <property type="evidence" value="ECO:0007669"/>
    <property type="project" value="TreeGrafter"/>
</dbReference>
<dbReference type="InterPro" id="IPR039430">
    <property type="entry name" value="Thymidylate_kin-like_dom"/>
</dbReference>
<dbReference type="RefSeq" id="WP_203774154.1">
    <property type="nucleotide sequence ID" value="NZ_BAAAYJ010000073.1"/>
</dbReference>
<evidence type="ECO:0000313" key="6">
    <source>
        <dbReference type="EMBL" id="GIE52593.1"/>
    </source>
</evidence>
<comment type="similarity">
    <text evidence="1">Belongs to the thymidylate kinase family.</text>
</comment>
<accession>A0A919MSI1</accession>
<dbReference type="InterPro" id="IPR027417">
    <property type="entry name" value="P-loop_NTPase"/>
</dbReference>
<dbReference type="PANTHER" id="PTHR10344">
    <property type="entry name" value="THYMIDYLATE KINASE"/>
    <property type="match status" value="1"/>
</dbReference>
<dbReference type="GO" id="GO:0005737">
    <property type="term" value="C:cytoplasm"/>
    <property type="evidence" value="ECO:0007669"/>
    <property type="project" value="TreeGrafter"/>
</dbReference>